<evidence type="ECO:0000313" key="2">
    <source>
        <dbReference type="Proteomes" id="UP001603857"/>
    </source>
</evidence>
<comment type="caution">
    <text evidence="1">The sequence shown here is derived from an EMBL/GenBank/DDBJ whole genome shotgun (WGS) entry which is preliminary data.</text>
</comment>
<sequence>MWKIFLKKLSAEFVFLNSEVSIPLMKCSCKGKLALVTRKYAVKWFSVKGDRICDASKQEVQNLYVTDADK</sequence>
<keyword evidence="2" id="KW-1185">Reference proteome</keyword>
<dbReference type="Gene3D" id="3.30.40.10">
    <property type="entry name" value="Zinc/RING finger domain, C3HC4 (zinc finger)"/>
    <property type="match status" value="1"/>
</dbReference>
<organism evidence="1 2">
    <name type="scientific">Flemingia macrophylla</name>
    <dbReference type="NCBI Taxonomy" id="520843"/>
    <lineage>
        <taxon>Eukaryota</taxon>
        <taxon>Viridiplantae</taxon>
        <taxon>Streptophyta</taxon>
        <taxon>Embryophyta</taxon>
        <taxon>Tracheophyta</taxon>
        <taxon>Spermatophyta</taxon>
        <taxon>Magnoliopsida</taxon>
        <taxon>eudicotyledons</taxon>
        <taxon>Gunneridae</taxon>
        <taxon>Pentapetalae</taxon>
        <taxon>rosids</taxon>
        <taxon>fabids</taxon>
        <taxon>Fabales</taxon>
        <taxon>Fabaceae</taxon>
        <taxon>Papilionoideae</taxon>
        <taxon>50 kb inversion clade</taxon>
        <taxon>NPAAA clade</taxon>
        <taxon>indigoferoid/millettioid clade</taxon>
        <taxon>Phaseoleae</taxon>
        <taxon>Flemingia</taxon>
    </lineage>
</organism>
<evidence type="ECO:0000313" key="1">
    <source>
        <dbReference type="EMBL" id="KAL2332500.1"/>
    </source>
</evidence>
<dbReference type="EMBL" id="JBGMDY010000006">
    <property type="protein sequence ID" value="KAL2332500.1"/>
    <property type="molecule type" value="Genomic_DNA"/>
</dbReference>
<name>A0ABD1M9Q4_9FABA</name>
<dbReference type="AlphaFoldDB" id="A0ABD1M9Q4"/>
<dbReference type="PANTHER" id="PTHR46158:SF1">
    <property type="entry name" value="RING_U-BOX SUPERFAMILY PROTEIN"/>
    <property type="match status" value="1"/>
</dbReference>
<accession>A0ABD1M9Q4</accession>
<protein>
    <submittedName>
        <fullName evidence="1">Uncharacterized protein</fullName>
    </submittedName>
</protein>
<dbReference type="InterPro" id="IPR013083">
    <property type="entry name" value="Znf_RING/FYVE/PHD"/>
</dbReference>
<gene>
    <name evidence="1" type="ORF">Fmac_020081</name>
</gene>
<dbReference type="Proteomes" id="UP001603857">
    <property type="component" value="Unassembled WGS sequence"/>
</dbReference>
<reference evidence="1 2" key="1">
    <citation type="submission" date="2024-08" db="EMBL/GenBank/DDBJ databases">
        <title>Insights into the chromosomal genome structure of Flemingia macrophylla.</title>
        <authorList>
            <person name="Ding Y."/>
            <person name="Zhao Y."/>
            <person name="Bi W."/>
            <person name="Wu M."/>
            <person name="Zhao G."/>
            <person name="Gong Y."/>
            <person name="Li W."/>
            <person name="Zhang P."/>
        </authorList>
    </citation>
    <scope>NUCLEOTIDE SEQUENCE [LARGE SCALE GENOMIC DNA]</scope>
    <source>
        <strain evidence="1">DYQJB</strain>
        <tissue evidence="1">Leaf</tissue>
    </source>
</reference>
<proteinExistence type="predicted"/>
<dbReference type="PANTHER" id="PTHR46158">
    <property type="entry name" value="OS02G0165000 PROTEIN"/>
    <property type="match status" value="1"/>
</dbReference>